<evidence type="ECO:0000256" key="5">
    <source>
        <dbReference type="ARBA" id="ARBA00022737"/>
    </source>
</evidence>
<keyword evidence="8 11" id="KW-0067">ATP-binding</keyword>
<dbReference type="PROSITE" id="PS50011">
    <property type="entry name" value="PROTEIN_KINASE_DOM"/>
    <property type="match status" value="1"/>
</dbReference>
<dbReference type="GO" id="GO:0004662">
    <property type="term" value="F:CAAX-protein geranylgeranyltransferase activity"/>
    <property type="evidence" value="ECO:0007669"/>
    <property type="project" value="UniProtKB-EC"/>
</dbReference>
<dbReference type="FunFam" id="1.10.510.10:FF:000434">
    <property type="entry name" value="Serine/threonine protein kinase"/>
    <property type="match status" value="1"/>
</dbReference>
<dbReference type="SUPFAM" id="SSF56112">
    <property type="entry name" value="Protein kinase-like (PK-like)"/>
    <property type="match status" value="1"/>
</dbReference>
<evidence type="ECO:0000256" key="14">
    <source>
        <dbReference type="SAM" id="MobiDB-lite"/>
    </source>
</evidence>
<evidence type="ECO:0000256" key="9">
    <source>
        <dbReference type="ARBA" id="ARBA00031713"/>
    </source>
</evidence>
<dbReference type="GO" id="GO:0005953">
    <property type="term" value="C:CAAX-protein geranylgeranyltransferase complex"/>
    <property type="evidence" value="ECO:0007669"/>
    <property type="project" value="InterPro"/>
</dbReference>
<dbReference type="InterPro" id="IPR017441">
    <property type="entry name" value="Protein_kinase_ATP_BS"/>
</dbReference>
<protein>
    <recommendedName>
        <fullName evidence="2">Geranylgeranyl transferase type-1 subunit beta</fullName>
        <ecNumber evidence="1">2.5.1.59</ecNumber>
    </recommendedName>
    <alternativeName>
        <fullName evidence="9">Geranylgeranyl transferase type I subunit beta</fullName>
    </alternativeName>
</protein>
<accession>A0A9W9U698</accession>
<keyword evidence="5" id="KW-0677">Repeat</keyword>
<gene>
    <name evidence="16" type="ORF">N7476_004115</name>
</gene>
<evidence type="ECO:0000256" key="10">
    <source>
        <dbReference type="PIRSR" id="PIRSR630616-1"/>
    </source>
</evidence>
<proteinExistence type="predicted"/>
<evidence type="ECO:0000259" key="15">
    <source>
        <dbReference type="PROSITE" id="PS50011"/>
    </source>
</evidence>
<dbReference type="PROSITE" id="PS00107">
    <property type="entry name" value="PROTEIN_KINASE_ATP"/>
    <property type="match status" value="1"/>
</dbReference>
<feature type="compositionally biased region" description="Basic residues" evidence="14">
    <location>
        <begin position="915"/>
        <end position="930"/>
    </location>
</feature>
<keyword evidence="17" id="KW-1185">Reference proteome</keyword>
<dbReference type="InterPro" id="IPR008271">
    <property type="entry name" value="Ser/Thr_kinase_AS"/>
</dbReference>
<reference evidence="16" key="1">
    <citation type="submission" date="2022-12" db="EMBL/GenBank/DDBJ databases">
        <authorList>
            <person name="Petersen C."/>
        </authorList>
    </citation>
    <scope>NUCLEOTIDE SEQUENCE</scope>
    <source>
        <strain evidence="16">IBT 21472</strain>
    </source>
</reference>
<feature type="active site" description="Proton acceptor" evidence="10">
    <location>
        <position position="614"/>
    </location>
</feature>
<dbReference type="EC" id="2.5.1.59" evidence="1"/>
<dbReference type="InterPro" id="IPR008930">
    <property type="entry name" value="Terpenoid_cyclase/PrenylTrfase"/>
</dbReference>
<dbReference type="CDD" id="cd02895">
    <property type="entry name" value="GGTase-I"/>
    <property type="match status" value="1"/>
</dbReference>
<feature type="binding site" evidence="11">
    <location>
        <begin position="618"/>
        <end position="619"/>
    </location>
    <ligand>
        <name>ATP</name>
        <dbReference type="ChEBI" id="CHEBI:30616"/>
    </ligand>
</feature>
<feature type="compositionally biased region" description="Acidic residues" evidence="14">
    <location>
        <begin position="1247"/>
        <end position="1269"/>
    </location>
</feature>
<dbReference type="EMBL" id="JAPZBO010000003">
    <property type="protein sequence ID" value="KAJ5321113.1"/>
    <property type="molecule type" value="Genomic_DNA"/>
</dbReference>
<evidence type="ECO:0000256" key="6">
    <source>
        <dbReference type="ARBA" id="ARBA00022741"/>
    </source>
</evidence>
<feature type="compositionally biased region" description="Polar residues" evidence="14">
    <location>
        <begin position="1056"/>
        <end position="1072"/>
    </location>
</feature>
<feature type="compositionally biased region" description="Polar residues" evidence="14">
    <location>
        <begin position="1209"/>
        <end position="1220"/>
    </location>
</feature>
<dbReference type="Proteomes" id="UP001147746">
    <property type="component" value="Unassembled WGS sequence"/>
</dbReference>
<dbReference type="SUPFAM" id="SSF48239">
    <property type="entry name" value="Terpenoid cyclases/Protein prenyltransferases"/>
    <property type="match status" value="1"/>
</dbReference>
<dbReference type="Gene3D" id="1.50.10.20">
    <property type="match status" value="1"/>
</dbReference>
<feature type="compositionally biased region" description="Polar residues" evidence="14">
    <location>
        <begin position="1120"/>
        <end position="1136"/>
    </location>
</feature>
<feature type="binding site" evidence="13">
    <location>
        <position position="527"/>
    </location>
    <ligand>
        <name>ATP</name>
        <dbReference type="ChEBI" id="CHEBI:30616"/>
    </ligand>
</feature>
<feature type="binding site" evidence="11">
    <location>
        <position position="632"/>
    </location>
    <ligand>
        <name>ATP</name>
        <dbReference type="ChEBI" id="CHEBI:30616"/>
    </ligand>
</feature>
<feature type="binding site" evidence="11">
    <location>
        <position position="523"/>
    </location>
    <ligand>
        <name>ATP</name>
        <dbReference type="ChEBI" id="CHEBI:30616"/>
    </ligand>
</feature>
<keyword evidence="3" id="KW-0723">Serine/threonine-protein kinase</keyword>
<dbReference type="GO" id="GO:0004674">
    <property type="term" value="F:protein serine/threonine kinase activity"/>
    <property type="evidence" value="ECO:0007669"/>
    <property type="project" value="UniProtKB-KW"/>
</dbReference>
<feature type="compositionally biased region" description="Low complexity" evidence="14">
    <location>
        <begin position="1291"/>
        <end position="1306"/>
    </location>
</feature>
<evidence type="ECO:0000256" key="13">
    <source>
        <dbReference type="PROSITE-ProRule" id="PRU10141"/>
    </source>
</evidence>
<sequence>MVGPSFNRERHVKYYLRCLKTFLPSAYISNDSNRMLLAYLTLSGLDVLGVLHSKTTPEERQGYIDWLYHCQVQTGGFRGFSGTDFGAEKRTKDNEVWDPANVPATFFALVNLLILGDDLSRVKRRECLQWLPKLQRDDGSFGEILGPNGKVEGNRDLRYCCCAAGTRYILRGKDAKGAEDVRDIDVPGLISFIEKCQTYDGGMAESPFRESHSGHTYCAVGSLEFLRRGTSDKLQADLLSPRSAKFEGLVNWLASRQTDNLGGEDEDEDEDEDEEDKDEDETKTSDEQEADTETGSVEERVLALPGLTEIAGDTIACAGFNGRCNKVADTCYSFWNGATLLMLDRYSVIDEERNRRYLLEKTQHLIGGFGKAVGDPPDLLHSYFGMVSLAFQHEAGLAGVDPKEKWKMSYNERTSAHGVQGVNPHSNVNSGVDIIKIKPFESTAEVSTSVHHVPVDVFLDLTRAGVQSQKQKEKLANSYNELLEEFSSKDLRSVGNYSLGRLIGKGSFGKVYLASHKLTNGSKVVLKSSSKDDTNLAREIHHHRQFLHPHIARLYEVIVTESLVWLALEFCPGDELYNYLLRHGPLPVEKVKRIFTQLVGAVAYVHSKSCVHRDLKLENILLDKHENVKLCDFGFTREYEGKASYLQTFCGTICYSAPEMLKGEKYAGEKVDVWSLGIILYALLAGELPYDDDDDQVTKNRILLEEPIYNDKFTDEAKALINLLLSKRPLIRPSLEEILAHPFLAEHAPEQLAILKIPRPSPFTTPLEKTTLQRMKSAGVNIDEVIENVLAQRCDPLAGWWALLIEKEQRKEQKRERKRREREVEAKNIRRLSAASSRLEKLSSALLEVDEEGQVHPASQLSDRGRRDRRSLPSQLAVPELPALPEPLPVHTPDLTTNLPPFDKESIRSNTSASVRRRPIPPPKDKRRSRPSMLHVSASQPELAQHRGIFHRRTSRRHNPIISQLASLKHWFVESAKRARSPNAKSTSSRKFLSEKFSPAKSQDSGKKPPSSSPAGDLSEEVVTPTQSKRISATSSLAPSSASYRQNRHSYPRQPRTLNTSHAGNRNSLSPSPITPRGSYRRSSAGLRGRKSTSSSVSSIRSIHHTRAHSKASSISSNSVDTVATPTARISKSPHSSIKVLPTTPGASAHFPSNIRLVRGPSGGHRGINEIAGPSGFNEASPGPILYSPSSSLVFARRKRSAFKGPMIHTSNLMTPQGTLHSPLPGQPDGEPSVSMGRPVARKSQIIEEEEDDEEIEEVDDFDGPEDAGPDVPKKDTAGSVLEPALELETSSRLPPRSSSLRSPSSKADVTISAVTESTGPNPQVAAAIEHTDDAAEPATTK</sequence>
<dbReference type="Gene3D" id="1.10.510.10">
    <property type="entry name" value="Transferase(Phosphotransferase) domain 1"/>
    <property type="match status" value="1"/>
</dbReference>
<evidence type="ECO:0000256" key="11">
    <source>
        <dbReference type="PIRSR" id="PIRSR630616-2"/>
    </source>
</evidence>
<evidence type="ECO:0000313" key="16">
    <source>
        <dbReference type="EMBL" id="KAJ5321113.1"/>
    </source>
</evidence>
<keyword evidence="6 11" id="KW-0547">Nucleotide-binding</keyword>
<feature type="region of interest" description="Disordered" evidence="14">
    <location>
        <begin position="1208"/>
        <end position="1342"/>
    </location>
</feature>
<feature type="compositionally biased region" description="Acidic residues" evidence="14">
    <location>
        <begin position="262"/>
        <end position="279"/>
    </location>
</feature>
<dbReference type="CDD" id="cd14003">
    <property type="entry name" value="STKc_AMPK-like"/>
    <property type="match status" value="1"/>
</dbReference>
<feature type="cross-link" description="Glycyl lysine isopeptide (Lys-Gly) (interchain with G-Cter in SUMO2)" evidence="12">
    <location>
        <position position="616"/>
    </location>
</feature>
<evidence type="ECO:0000256" key="8">
    <source>
        <dbReference type="ARBA" id="ARBA00022840"/>
    </source>
</evidence>
<keyword evidence="4" id="KW-0808">Transferase</keyword>
<dbReference type="Pfam" id="PF00432">
    <property type="entry name" value="Prenyltrans"/>
    <property type="match status" value="1"/>
</dbReference>
<dbReference type="InterPro" id="IPR041960">
    <property type="entry name" value="GGTase_I_beta"/>
</dbReference>
<evidence type="ECO:0000256" key="1">
    <source>
        <dbReference type="ARBA" id="ARBA00012700"/>
    </source>
</evidence>
<evidence type="ECO:0000256" key="7">
    <source>
        <dbReference type="ARBA" id="ARBA00022777"/>
    </source>
</evidence>
<dbReference type="Pfam" id="PF00069">
    <property type="entry name" value="Pkinase"/>
    <property type="match status" value="1"/>
</dbReference>
<feature type="compositionally biased region" description="Low complexity" evidence="14">
    <location>
        <begin position="1032"/>
        <end position="1043"/>
    </location>
</feature>
<reference evidence="16" key="2">
    <citation type="journal article" date="2023" name="IMA Fungus">
        <title>Comparative genomic study of the Penicillium genus elucidates a diverse pangenome and 15 lateral gene transfer events.</title>
        <authorList>
            <person name="Petersen C."/>
            <person name="Sorensen T."/>
            <person name="Nielsen M.R."/>
            <person name="Sondergaard T.E."/>
            <person name="Sorensen J.L."/>
            <person name="Fitzpatrick D.A."/>
            <person name="Frisvad J.C."/>
            <person name="Nielsen K.L."/>
        </authorList>
    </citation>
    <scope>NUCLEOTIDE SEQUENCE</scope>
    <source>
        <strain evidence="16">IBT 21472</strain>
    </source>
</reference>
<dbReference type="InterPro" id="IPR030616">
    <property type="entry name" value="Aur-like"/>
</dbReference>
<name>A0A9W9U698_9EURO</name>
<evidence type="ECO:0000256" key="4">
    <source>
        <dbReference type="ARBA" id="ARBA00022679"/>
    </source>
</evidence>
<feature type="domain" description="Protein kinase" evidence="15">
    <location>
        <begin position="497"/>
        <end position="744"/>
    </location>
</feature>
<evidence type="ECO:0000313" key="17">
    <source>
        <dbReference type="Proteomes" id="UP001147746"/>
    </source>
</evidence>
<feature type="region of interest" description="Disordered" evidence="14">
    <location>
        <begin position="257"/>
        <end position="299"/>
    </location>
</feature>
<organism evidence="16 17">
    <name type="scientific">Penicillium atrosanguineum</name>
    <dbReference type="NCBI Taxonomy" id="1132637"/>
    <lineage>
        <taxon>Eukaryota</taxon>
        <taxon>Fungi</taxon>
        <taxon>Dikarya</taxon>
        <taxon>Ascomycota</taxon>
        <taxon>Pezizomycotina</taxon>
        <taxon>Eurotiomycetes</taxon>
        <taxon>Eurotiomycetidae</taxon>
        <taxon>Eurotiales</taxon>
        <taxon>Aspergillaceae</taxon>
        <taxon>Penicillium</taxon>
    </lineage>
</organism>
<dbReference type="SMART" id="SM00220">
    <property type="entry name" value="S_TKc"/>
    <property type="match status" value="1"/>
</dbReference>
<feature type="compositionally biased region" description="Low complexity" evidence="14">
    <location>
        <begin position="1092"/>
        <end position="1101"/>
    </location>
</feature>
<dbReference type="InterPro" id="IPR011009">
    <property type="entry name" value="Kinase-like_dom_sf"/>
</dbReference>
<dbReference type="InterPro" id="IPR000719">
    <property type="entry name" value="Prot_kinase_dom"/>
</dbReference>
<keyword evidence="7" id="KW-0418">Kinase</keyword>
<evidence type="ECO:0000256" key="12">
    <source>
        <dbReference type="PIRSR" id="PIRSR630616-3"/>
    </source>
</evidence>
<feature type="compositionally biased region" description="Polar residues" evidence="14">
    <location>
        <begin position="1313"/>
        <end position="1322"/>
    </location>
</feature>
<dbReference type="GO" id="GO:0005524">
    <property type="term" value="F:ATP binding"/>
    <property type="evidence" value="ECO:0007669"/>
    <property type="project" value="UniProtKB-UniRule"/>
</dbReference>
<dbReference type="InterPro" id="IPR001330">
    <property type="entry name" value="Prenyltrans"/>
</dbReference>
<evidence type="ECO:0000256" key="2">
    <source>
        <dbReference type="ARBA" id="ARBA00020603"/>
    </source>
</evidence>
<feature type="region of interest" description="Disordered" evidence="14">
    <location>
        <begin position="851"/>
        <end position="945"/>
    </location>
</feature>
<dbReference type="PROSITE" id="PS00108">
    <property type="entry name" value="PROTEIN_KINASE_ST"/>
    <property type="match status" value="1"/>
</dbReference>
<evidence type="ECO:0000256" key="3">
    <source>
        <dbReference type="ARBA" id="ARBA00022527"/>
    </source>
</evidence>
<comment type="caution">
    <text evidence="16">The sequence shown here is derived from an EMBL/GenBank/DDBJ whole genome shotgun (WGS) entry which is preliminary data.</text>
</comment>
<dbReference type="PANTHER" id="PTHR24350">
    <property type="entry name" value="SERINE/THREONINE-PROTEIN KINASE IAL-RELATED"/>
    <property type="match status" value="1"/>
</dbReference>
<feature type="region of interest" description="Disordered" evidence="14">
    <location>
        <begin position="978"/>
        <end position="1152"/>
    </location>
</feature>